<name>A0ABU4B0U6_9NOCA</name>
<feature type="transmembrane region" description="Helical" evidence="1">
    <location>
        <begin position="12"/>
        <end position="30"/>
    </location>
</feature>
<dbReference type="RefSeq" id="WP_317548858.1">
    <property type="nucleotide sequence ID" value="NZ_JAWLKE010000006.1"/>
</dbReference>
<dbReference type="Proteomes" id="UP001185899">
    <property type="component" value="Unassembled WGS sequence"/>
</dbReference>
<feature type="transmembrane region" description="Helical" evidence="1">
    <location>
        <begin position="96"/>
        <end position="115"/>
    </location>
</feature>
<reference evidence="2 3" key="1">
    <citation type="submission" date="2023-10" db="EMBL/GenBank/DDBJ databases">
        <title>Development of a sustainable strategy for remediation of hydrocarbon-contaminated territories based on the waste exchange concept.</title>
        <authorList>
            <person name="Krivoruchko A."/>
        </authorList>
    </citation>
    <scope>NUCLEOTIDE SEQUENCE [LARGE SCALE GENOMIC DNA]</scope>
    <source>
        <strain evidence="2 3">IEGM 1322</strain>
    </source>
</reference>
<proteinExistence type="predicted"/>
<keyword evidence="1" id="KW-1133">Transmembrane helix</keyword>
<feature type="transmembrane region" description="Helical" evidence="1">
    <location>
        <begin position="36"/>
        <end position="55"/>
    </location>
</feature>
<dbReference type="EMBL" id="JAWLKE010000006">
    <property type="protein sequence ID" value="MDV6232127.1"/>
    <property type="molecule type" value="Genomic_DNA"/>
</dbReference>
<sequence length="184" mass="18277">MTDSSAAPLRGGAVGIVTAALAVAAHGMAGGGWPDGSALALLVVVSIGVGAMTALPRRSTVLLLPALLGGQLVAHIALSLGGTADMHNHSLLPSTAMIAFHAAASVVTGLMIATAERLYGPITSIVRAILALLTPLPDGSAVGRVSTSVAVPSVDGAALDWAISRRGPPMSSCSFRGLHSRSAF</sequence>
<accession>A0ABU4B0U6</accession>
<feature type="transmembrane region" description="Helical" evidence="1">
    <location>
        <begin position="62"/>
        <end position="84"/>
    </location>
</feature>
<protein>
    <submittedName>
        <fullName evidence="2">Uncharacterized protein</fullName>
    </submittedName>
</protein>
<keyword evidence="1" id="KW-0812">Transmembrane</keyword>
<comment type="caution">
    <text evidence="2">The sequence shown here is derived from an EMBL/GenBank/DDBJ whole genome shotgun (WGS) entry which is preliminary data.</text>
</comment>
<keyword evidence="3" id="KW-1185">Reference proteome</keyword>
<evidence type="ECO:0000256" key="1">
    <source>
        <dbReference type="SAM" id="Phobius"/>
    </source>
</evidence>
<evidence type="ECO:0000313" key="3">
    <source>
        <dbReference type="Proteomes" id="UP001185899"/>
    </source>
</evidence>
<keyword evidence="1" id="KW-0472">Membrane</keyword>
<organism evidence="2 3">
    <name type="scientific">Rhodococcus cercidiphylli</name>
    <dbReference type="NCBI Taxonomy" id="489916"/>
    <lineage>
        <taxon>Bacteria</taxon>
        <taxon>Bacillati</taxon>
        <taxon>Actinomycetota</taxon>
        <taxon>Actinomycetes</taxon>
        <taxon>Mycobacteriales</taxon>
        <taxon>Nocardiaceae</taxon>
        <taxon>Rhodococcus</taxon>
    </lineage>
</organism>
<gene>
    <name evidence="2" type="ORF">R3P95_16360</name>
</gene>
<evidence type="ECO:0000313" key="2">
    <source>
        <dbReference type="EMBL" id="MDV6232127.1"/>
    </source>
</evidence>